<dbReference type="Proteomes" id="UP000284472">
    <property type="component" value="Unassembled WGS sequence"/>
</dbReference>
<proteinExistence type="predicted"/>
<dbReference type="RefSeq" id="WP_118043583.1">
    <property type="nucleotide sequence ID" value="NZ_QSIR01000001.1"/>
</dbReference>
<protein>
    <submittedName>
        <fullName evidence="1">Uncharacterized protein</fullName>
    </submittedName>
</protein>
<organism evidence="1 2">
    <name type="scientific">Mediterraneibacter gnavus</name>
    <name type="common">Ruminococcus gnavus</name>
    <dbReference type="NCBI Taxonomy" id="33038"/>
    <lineage>
        <taxon>Bacteria</taxon>
        <taxon>Bacillati</taxon>
        <taxon>Bacillota</taxon>
        <taxon>Clostridia</taxon>
        <taxon>Lachnospirales</taxon>
        <taxon>Lachnospiraceae</taxon>
        <taxon>Mediterraneibacter</taxon>
    </lineage>
</organism>
<reference evidence="1 2" key="1">
    <citation type="submission" date="2018-08" db="EMBL/GenBank/DDBJ databases">
        <title>A genome reference for cultivated species of the human gut microbiota.</title>
        <authorList>
            <person name="Zou Y."/>
            <person name="Xue W."/>
            <person name="Luo G."/>
        </authorList>
    </citation>
    <scope>NUCLEOTIDE SEQUENCE [LARGE SCALE GENOMIC DNA]</scope>
    <source>
        <strain evidence="1 2">AM32-6</strain>
    </source>
</reference>
<sequence>MNDISFEKLQQELQESAPVLRVHGRAFPVVNVPGTATKPGFTVWMRNNTEIMVILNEYEDSFECRDITVGEYCRFEKVMR</sequence>
<gene>
    <name evidence="1" type="ORF">DW812_01115</name>
</gene>
<evidence type="ECO:0000313" key="1">
    <source>
        <dbReference type="EMBL" id="RHD09380.1"/>
    </source>
</evidence>
<name>A0A414DFI2_MEDGN</name>
<dbReference type="EMBL" id="QSIR01000001">
    <property type="protein sequence ID" value="RHD09380.1"/>
    <property type="molecule type" value="Genomic_DNA"/>
</dbReference>
<accession>A0A414DFI2</accession>
<dbReference type="AlphaFoldDB" id="A0A414DFI2"/>
<evidence type="ECO:0000313" key="2">
    <source>
        <dbReference type="Proteomes" id="UP000284472"/>
    </source>
</evidence>
<comment type="caution">
    <text evidence="1">The sequence shown here is derived from an EMBL/GenBank/DDBJ whole genome shotgun (WGS) entry which is preliminary data.</text>
</comment>